<name>A0A6A0A868_HAELA</name>
<organism evidence="1 2">
    <name type="scientific">Haematococcus lacustris</name>
    <name type="common">Green alga</name>
    <name type="synonym">Haematococcus pluvialis</name>
    <dbReference type="NCBI Taxonomy" id="44745"/>
    <lineage>
        <taxon>Eukaryota</taxon>
        <taxon>Viridiplantae</taxon>
        <taxon>Chlorophyta</taxon>
        <taxon>core chlorophytes</taxon>
        <taxon>Chlorophyceae</taxon>
        <taxon>CS clade</taxon>
        <taxon>Chlamydomonadales</taxon>
        <taxon>Haematococcaceae</taxon>
        <taxon>Haematococcus</taxon>
    </lineage>
</organism>
<dbReference type="EMBL" id="BLLF01004013">
    <property type="protein sequence ID" value="GFH28738.1"/>
    <property type="molecule type" value="Genomic_DNA"/>
</dbReference>
<comment type="caution">
    <text evidence="1">The sequence shown here is derived from an EMBL/GenBank/DDBJ whole genome shotgun (WGS) entry which is preliminary data.</text>
</comment>
<accession>A0A6A0A868</accession>
<gene>
    <name evidence="1" type="ORF">HaLaN_27279</name>
</gene>
<evidence type="ECO:0000313" key="1">
    <source>
        <dbReference type="EMBL" id="GFH28738.1"/>
    </source>
</evidence>
<keyword evidence="2" id="KW-1185">Reference proteome</keyword>
<sequence length="115" mass="12681">MVIMLAQVVRSRWSGAGGQEQVVRSRWSGAGGQEQVVRSRWSGAGGQEQVGAWDAFAMGNYPYASSYISGDPDHPLPAWPMRAACQHMTQGLDPTLQPQLPGRSWQQQQLLWNVT</sequence>
<reference evidence="1 2" key="1">
    <citation type="submission" date="2020-02" db="EMBL/GenBank/DDBJ databases">
        <title>Draft genome sequence of Haematococcus lacustris strain NIES-144.</title>
        <authorList>
            <person name="Morimoto D."/>
            <person name="Nakagawa S."/>
            <person name="Yoshida T."/>
            <person name="Sawayama S."/>
        </authorList>
    </citation>
    <scope>NUCLEOTIDE SEQUENCE [LARGE SCALE GENOMIC DNA]</scope>
    <source>
        <strain evidence="1 2">NIES-144</strain>
    </source>
</reference>
<evidence type="ECO:0000313" key="2">
    <source>
        <dbReference type="Proteomes" id="UP000485058"/>
    </source>
</evidence>
<proteinExistence type="predicted"/>
<dbReference type="AlphaFoldDB" id="A0A6A0A868"/>
<dbReference type="Proteomes" id="UP000485058">
    <property type="component" value="Unassembled WGS sequence"/>
</dbReference>
<dbReference type="Gene3D" id="1.20.120.980">
    <property type="entry name" value="Serine carboxypeptidase S28, SKS domain"/>
    <property type="match status" value="1"/>
</dbReference>
<protein>
    <submittedName>
        <fullName evidence="1">Phosphodiesterase</fullName>
    </submittedName>
</protein>
<dbReference type="InterPro" id="IPR042269">
    <property type="entry name" value="Ser_carbopepase_S28_SKS"/>
</dbReference>